<keyword evidence="2" id="KW-1133">Transmembrane helix</keyword>
<protein>
    <submittedName>
        <fullName evidence="3">Uncharacterized protein</fullName>
    </submittedName>
</protein>
<sequence length="179" mass="20221">MTLTRQIHAFANEVFDSRWMKRKPEVIIWYLFAILMLCVFLPWSGGTGIVPRHGDPSVAQQPVFPAEVNIEPEITSLSDRMDEPTELVKDPVMTQLEGLRSSVEEIKMKLDQLLKPLPDYGVASSGQRVVERFDSLQDVVDLDEGSVEKQDALSDDPERGESESWGAFLGQRRLGLMMD</sequence>
<evidence type="ECO:0000313" key="3">
    <source>
        <dbReference type="EMBL" id="CAE0678128.1"/>
    </source>
</evidence>
<proteinExistence type="predicted"/>
<feature type="region of interest" description="Disordered" evidence="1">
    <location>
        <begin position="144"/>
        <end position="167"/>
    </location>
</feature>
<name>A0A7S4DY23_9EUKA</name>
<accession>A0A7S4DY23</accession>
<evidence type="ECO:0000256" key="1">
    <source>
        <dbReference type="SAM" id="MobiDB-lite"/>
    </source>
</evidence>
<reference evidence="3" key="1">
    <citation type="submission" date="2021-01" db="EMBL/GenBank/DDBJ databases">
        <authorList>
            <person name="Corre E."/>
            <person name="Pelletier E."/>
            <person name="Niang G."/>
            <person name="Scheremetjew M."/>
            <person name="Finn R."/>
            <person name="Kale V."/>
            <person name="Holt S."/>
            <person name="Cochrane G."/>
            <person name="Meng A."/>
            <person name="Brown T."/>
            <person name="Cohen L."/>
        </authorList>
    </citation>
    <scope>NUCLEOTIDE SEQUENCE</scope>
    <source>
        <strain evidence="3">CCCM811</strain>
    </source>
</reference>
<evidence type="ECO:0000256" key="2">
    <source>
        <dbReference type="SAM" id="Phobius"/>
    </source>
</evidence>
<gene>
    <name evidence="3" type="ORF">LGLO00237_LOCUS29909</name>
</gene>
<organism evidence="3">
    <name type="scientific">Lotharella globosa</name>
    <dbReference type="NCBI Taxonomy" id="91324"/>
    <lineage>
        <taxon>Eukaryota</taxon>
        <taxon>Sar</taxon>
        <taxon>Rhizaria</taxon>
        <taxon>Cercozoa</taxon>
        <taxon>Chlorarachniophyceae</taxon>
        <taxon>Lotharella</taxon>
    </lineage>
</organism>
<dbReference type="EMBL" id="HBIV01042571">
    <property type="protein sequence ID" value="CAE0678128.1"/>
    <property type="molecule type" value="Transcribed_RNA"/>
</dbReference>
<dbReference type="AlphaFoldDB" id="A0A7S4DY23"/>
<keyword evidence="2" id="KW-0472">Membrane</keyword>
<feature type="transmembrane region" description="Helical" evidence="2">
    <location>
        <begin position="26"/>
        <end position="43"/>
    </location>
</feature>
<keyword evidence="2" id="KW-0812">Transmembrane</keyword>
<feature type="compositionally biased region" description="Basic and acidic residues" evidence="1">
    <location>
        <begin position="146"/>
        <end position="162"/>
    </location>
</feature>